<sequence>MSTISMRPACADDLGFIGTLLARSCTVRAEGTGYPRCDDENELLAELALYDNRLEDHVFTACDAGGAPIGTGGFLISDSDAAAYLIGPLLDGPSRTVDNARAVLRLLMDQPIAPPAVASYLEEENVVLAQALRASGWEPGPAQLEMVCPLPVPAATGSPLADQATMRRLRGAADPAFPVLAKLLASHHRWSSDPLERLGDYLDDGYQVVVMESAGRPAGCALWIPVPDTDFGRLDYLSVAEEFRGRGFGSALTRQALAEAAADGRIERIYLSVDPANEIARRLYLACGFEAGTSSRKYSYRQQSG</sequence>
<evidence type="ECO:0000256" key="2">
    <source>
        <dbReference type="ARBA" id="ARBA00023315"/>
    </source>
</evidence>
<dbReference type="Gene3D" id="3.40.630.30">
    <property type="match status" value="1"/>
</dbReference>
<dbReference type="Proteomes" id="UP000471166">
    <property type="component" value="Unassembled WGS sequence"/>
</dbReference>
<dbReference type="PANTHER" id="PTHR43877">
    <property type="entry name" value="AMINOALKYLPHOSPHONATE N-ACETYLTRANSFERASE-RELATED-RELATED"/>
    <property type="match status" value="1"/>
</dbReference>
<proteinExistence type="predicted"/>
<accession>A0A6P1CY69</accession>
<evidence type="ECO:0000313" key="4">
    <source>
        <dbReference type="EMBL" id="NEW36747.1"/>
    </source>
</evidence>
<evidence type="ECO:0000256" key="1">
    <source>
        <dbReference type="ARBA" id="ARBA00022679"/>
    </source>
</evidence>
<dbReference type="InterPro" id="IPR050832">
    <property type="entry name" value="Bact_Acetyltransf"/>
</dbReference>
<dbReference type="InterPro" id="IPR016181">
    <property type="entry name" value="Acyl_CoA_acyltransferase"/>
</dbReference>
<dbReference type="PROSITE" id="PS51186">
    <property type="entry name" value="GNAT"/>
    <property type="match status" value="1"/>
</dbReference>
<organism evidence="4 5">
    <name type="scientific">Nocardia cyriacigeorgica</name>
    <dbReference type="NCBI Taxonomy" id="135487"/>
    <lineage>
        <taxon>Bacteria</taxon>
        <taxon>Bacillati</taxon>
        <taxon>Actinomycetota</taxon>
        <taxon>Actinomycetes</taxon>
        <taxon>Mycobacteriales</taxon>
        <taxon>Nocardiaceae</taxon>
        <taxon>Nocardia</taxon>
    </lineage>
</organism>
<protein>
    <submittedName>
        <fullName evidence="4">GNAT family N-acetyltransferase</fullName>
    </submittedName>
</protein>
<dbReference type="EMBL" id="JAAGVB010000097">
    <property type="protein sequence ID" value="NEW36747.1"/>
    <property type="molecule type" value="Genomic_DNA"/>
</dbReference>
<evidence type="ECO:0000313" key="5">
    <source>
        <dbReference type="Proteomes" id="UP000471166"/>
    </source>
</evidence>
<comment type="caution">
    <text evidence="4">The sequence shown here is derived from an EMBL/GenBank/DDBJ whole genome shotgun (WGS) entry which is preliminary data.</text>
</comment>
<dbReference type="AlphaFoldDB" id="A0A6P1CY69"/>
<keyword evidence="1 4" id="KW-0808">Transferase</keyword>
<keyword evidence="2" id="KW-0012">Acyltransferase</keyword>
<reference evidence="4 5" key="1">
    <citation type="submission" date="2020-01" db="EMBL/GenBank/DDBJ databases">
        <title>Genetics and antimicrobial susceptibilities of Nocardia species isolated from the soil; a comparison with species isolated from humans.</title>
        <authorList>
            <person name="Carrasco G."/>
            <person name="Monzon S."/>
            <person name="Sansegundo M."/>
            <person name="Garcia E."/>
            <person name="Garrido N."/>
            <person name="Medina M.J."/>
            <person name="Villalon P."/>
            <person name="Ramirez-Arocha A.C."/>
            <person name="Jimenez P."/>
            <person name="Cuesta I."/>
            <person name="Valdezate S."/>
        </authorList>
    </citation>
    <scope>NUCLEOTIDE SEQUENCE [LARGE SCALE GENOMIC DNA]</scope>
    <source>
        <strain evidence="4 5">CNM20110626</strain>
    </source>
</reference>
<feature type="domain" description="N-acetyltransferase" evidence="3">
    <location>
        <begin position="167"/>
        <end position="305"/>
    </location>
</feature>
<dbReference type="GO" id="GO:0016747">
    <property type="term" value="F:acyltransferase activity, transferring groups other than amino-acyl groups"/>
    <property type="evidence" value="ECO:0007669"/>
    <property type="project" value="InterPro"/>
</dbReference>
<name>A0A6P1CY69_9NOCA</name>
<dbReference type="CDD" id="cd04301">
    <property type="entry name" value="NAT_SF"/>
    <property type="match status" value="1"/>
</dbReference>
<dbReference type="InterPro" id="IPR000182">
    <property type="entry name" value="GNAT_dom"/>
</dbReference>
<dbReference type="PANTHER" id="PTHR43877:SF2">
    <property type="entry name" value="AMINOALKYLPHOSPHONATE N-ACETYLTRANSFERASE-RELATED"/>
    <property type="match status" value="1"/>
</dbReference>
<evidence type="ECO:0000259" key="3">
    <source>
        <dbReference type="PROSITE" id="PS51186"/>
    </source>
</evidence>
<gene>
    <name evidence="4" type="ORF">GV791_29940</name>
</gene>
<dbReference type="SUPFAM" id="SSF55729">
    <property type="entry name" value="Acyl-CoA N-acyltransferases (Nat)"/>
    <property type="match status" value="1"/>
</dbReference>
<dbReference type="Pfam" id="PF00583">
    <property type="entry name" value="Acetyltransf_1"/>
    <property type="match status" value="1"/>
</dbReference>
<dbReference type="RefSeq" id="WP_163848312.1">
    <property type="nucleotide sequence ID" value="NZ_JAAGVB010000097.1"/>
</dbReference>